<dbReference type="InterPro" id="IPR019292">
    <property type="entry name" value="McrC"/>
</dbReference>
<dbReference type="Pfam" id="PF10117">
    <property type="entry name" value="McrBC"/>
    <property type="match status" value="1"/>
</dbReference>
<dbReference type="PANTHER" id="PTHR38733">
    <property type="entry name" value="PROTEIN MCRC"/>
    <property type="match status" value="1"/>
</dbReference>
<dbReference type="AlphaFoldDB" id="A0A9Q4AE26"/>
<organism evidence="1 2">
    <name type="scientific">Anaerosalibacter bizertensis</name>
    <dbReference type="NCBI Taxonomy" id="932217"/>
    <lineage>
        <taxon>Bacteria</taxon>
        <taxon>Bacillati</taxon>
        <taxon>Bacillota</taxon>
        <taxon>Tissierellia</taxon>
        <taxon>Tissierellales</taxon>
        <taxon>Sporanaerobacteraceae</taxon>
        <taxon>Anaerosalibacter</taxon>
    </lineage>
</organism>
<dbReference type="RefSeq" id="WP_216384996.1">
    <property type="nucleotide sequence ID" value="NZ_JAHLOA010000011.1"/>
</dbReference>
<proteinExistence type="predicted"/>
<gene>
    <name evidence="1" type="ORF">L0P62_10785</name>
</gene>
<keyword evidence="2" id="KW-1185">Reference proteome</keyword>
<comment type="caution">
    <text evidence="1">The sequence shown here is derived from an EMBL/GenBank/DDBJ whole genome shotgun (WGS) entry which is preliminary data.</text>
</comment>
<evidence type="ECO:0000313" key="1">
    <source>
        <dbReference type="EMBL" id="MCG4565936.1"/>
    </source>
</evidence>
<evidence type="ECO:0000313" key="2">
    <source>
        <dbReference type="Proteomes" id="UP001108123"/>
    </source>
</evidence>
<reference evidence="1" key="1">
    <citation type="submission" date="2022-01" db="EMBL/GenBank/DDBJ databases">
        <title>Collection of gut derived symbiotic bacterial strains cultured from healthy donors.</title>
        <authorList>
            <person name="Lin H."/>
            <person name="Kohout C."/>
            <person name="Waligurski E."/>
            <person name="Pamer E.G."/>
        </authorList>
    </citation>
    <scope>NUCLEOTIDE SEQUENCE</scope>
    <source>
        <strain evidence="1">MSK.14.39</strain>
    </source>
</reference>
<sequence length="436" mass="50393">MVKMMNIRTVNMKEWDSIILEGCELSNKNAKKTARILNDSGIIKIIELKDGILIETNSHIGRIKLDDLQINIMPKIEGIPLYHLLRYAYGFRDIKILNAAEHNIDKFSFFDLLILELYLEARDLFFGGIHKSYIVREESLQNPKGRIDTNKICMQGGMLEAKLPCRYFNRDENNILNQILLAGLNLSLNLLIDNEIRIRIERLCRILSESIDDIVLSRSTLQFARNSMNRLTERYSTVLEIINILYESQGIQLEDGSTKVSLQGYFFDMNIFFETLVYRLLIDYCEEYSIIGQYSMHDMFTYTPGYNPQRRKSPTPRPDFALVEDGKVIRLLDAKYRDLWKRSLPTYMLYQLAIYATSGVGSNVATILYPSEDDTAVVQKIDVKNPIRNTKIAQIVLQPVDLNKVAMLVSKIDGDRELISYVNKWIFPNLKKSQGL</sequence>
<dbReference type="Proteomes" id="UP001108123">
    <property type="component" value="Unassembled WGS sequence"/>
</dbReference>
<dbReference type="EMBL" id="JAKNID010000069">
    <property type="protein sequence ID" value="MCG4565936.1"/>
    <property type="molecule type" value="Genomic_DNA"/>
</dbReference>
<accession>A0A9Q4AE26</accession>
<name>A0A9Q4AE26_9FIRM</name>
<protein>
    <submittedName>
        <fullName evidence="1">McrC family protein</fullName>
    </submittedName>
</protein>
<dbReference type="PANTHER" id="PTHR38733:SF1">
    <property type="entry name" value="TYPE IV METHYL-DIRECTED RESTRICTION ENZYME ECOKMCRBC"/>
    <property type="match status" value="1"/>
</dbReference>